<dbReference type="EMBL" id="CAADFX010000212">
    <property type="protein sequence ID" value="VFK63425.1"/>
    <property type="molecule type" value="Genomic_DNA"/>
</dbReference>
<reference evidence="1" key="1">
    <citation type="submission" date="2019-02" db="EMBL/GenBank/DDBJ databases">
        <authorList>
            <person name="Gruber-Vodicka R. H."/>
            <person name="Seah K. B. B."/>
        </authorList>
    </citation>
    <scope>NUCLEOTIDE SEQUENCE</scope>
    <source>
        <strain evidence="1">BECK_BY1</strain>
    </source>
</reference>
<dbReference type="AlphaFoldDB" id="A0A451ABL6"/>
<organism evidence="1">
    <name type="scientific">Candidatus Kentrum sp. TUN</name>
    <dbReference type="NCBI Taxonomy" id="2126343"/>
    <lineage>
        <taxon>Bacteria</taxon>
        <taxon>Pseudomonadati</taxon>
        <taxon>Pseudomonadota</taxon>
        <taxon>Gammaproteobacteria</taxon>
        <taxon>Candidatus Kentrum</taxon>
    </lineage>
</organism>
<accession>A0A451ABL6</accession>
<evidence type="ECO:0000313" key="1">
    <source>
        <dbReference type="EMBL" id="VFK63425.1"/>
    </source>
</evidence>
<proteinExistence type="predicted"/>
<protein>
    <submittedName>
        <fullName evidence="1">Uncharacterized protein</fullName>
    </submittedName>
</protein>
<name>A0A451ABL6_9GAMM</name>
<sequence>MIPIPFQSWRETLTCSVEVSGYEDISAAITRKSNLWRPFLVRNANILFISRSTLRTSRVLRAVYYAASCIKGPRSSLASIYTPQYFLI</sequence>
<gene>
    <name evidence="1" type="ORF">BECKTUN1418D_GA0071000_12125</name>
</gene>